<gene>
    <name evidence="2" type="ORF">M408DRAFT_288740</name>
</gene>
<feature type="region of interest" description="Disordered" evidence="1">
    <location>
        <begin position="16"/>
        <end position="48"/>
    </location>
</feature>
<evidence type="ECO:0000313" key="3">
    <source>
        <dbReference type="Proteomes" id="UP000054097"/>
    </source>
</evidence>
<reference evidence="2 3" key="1">
    <citation type="submission" date="2014-04" db="EMBL/GenBank/DDBJ databases">
        <authorList>
            <consortium name="DOE Joint Genome Institute"/>
            <person name="Kuo A."/>
            <person name="Zuccaro A."/>
            <person name="Kohler A."/>
            <person name="Nagy L.G."/>
            <person name="Floudas D."/>
            <person name="Copeland A."/>
            <person name="Barry K.W."/>
            <person name="Cichocki N."/>
            <person name="Veneault-Fourrey C."/>
            <person name="LaButti K."/>
            <person name="Lindquist E.A."/>
            <person name="Lipzen A."/>
            <person name="Lundell T."/>
            <person name="Morin E."/>
            <person name="Murat C."/>
            <person name="Sun H."/>
            <person name="Tunlid A."/>
            <person name="Henrissat B."/>
            <person name="Grigoriev I.V."/>
            <person name="Hibbett D.S."/>
            <person name="Martin F."/>
            <person name="Nordberg H.P."/>
            <person name="Cantor M.N."/>
            <person name="Hua S.X."/>
        </authorList>
    </citation>
    <scope>NUCLEOTIDE SEQUENCE [LARGE SCALE GENOMIC DNA]</scope>
    <source>
        <strain evidence="2 3">MAFF 305830</strain>
    </source>
</reference>
<accession>A0A0C2XNW2</accession>
<feature type="region of interest" description="Disordered" evidence="1">
    <location>
        <begin position="225"/>
        <end position="296"/>
    </location>
</feature>
<feature type="region of interest" description="Disordered" evidence="1">
    <location>
        <begin position="94"/>
        <end position="160"/>
    </location>
</feature>
<feature type="compositionally biased region" description="Low complexity" evidence="1">
    <location>
        <begin position="244"/>
        <end position="262"/>
    </location>
</feature>
<dbReference type="OrthoDB" id="3210890at2759"/>
<feature type="compositionally biased region" description="Low complexity" evidence="1">
    <location>
        <begin position="120"/>
        <end position="136"/>
    </location>
</feature>
<evidence type="ECO:0000256" key="1">
    <source>
        <dbReference type="SAM" id="MobiDB-lite"/>
    </source>
</evidence>
<keyword evidence="3" id="KW-1185">Reference proteome</keyword>
<organism evidence="2 3">
    <name type="scientific">Serendipita vermifera MAFF 305830</name>
    <dbReference type="NCBI Taxonomy" id="933852"/>
    <lineage>
        <taxon>Eukaryota</taxon>
        <taxon>Fungi</taxon>
        <taxon>Dikarya</taxon>
        <taxon>Basidiomycota</taxon>
        <taxon>Agaricomycotina</taxon>
        <taxon>Agaricomycetes</taxon>
        <taxon>Sebacinales</taxon>
        <taxon>Serendipitaceae</taxon>
        <taxon>Serendipita</taxon>
    </lineage>
</organism>
<dbReference type="Proteomes" id="UP000054097">
    <property type="component" value="Unassembled WGS sequence"/>
</dbReference>
<protein>
    <submittedName>
        <fullName evidence="2">Uncharacterized protein</fullName>
    </submittedName>
</protein>
<evidence type="ECO:0000313" key="2">
    <source>
        <dbReference type="EMBL" id="KIM30642.1"/>
    </source>
</evidence>
<proteinExistence type="predicted"/>
<reference evidence="3" key="2">
    <citation type="submission" date="2015-01" db="EMBL/GenBank/DDBJ databases">
        <title>Evolutionary Origins and Diversification of the Mycorrhizal Mutualists.</title>
        <authorList>
            <consortium name="DOE Joint Genome Institute"/>
            <consortium name="Mycorrhizal Genomics Consortium"/>
            <person name="Kohler A."/>
            <person name="Kuo A."/>
            <person name="Nagy L.G."/>
            <person name="Floudas D."/>
            <person name="Copeland A."/>
            <person name="Barry K.W."/>
            <person name="Cichocki N."/>
            <person name="Veneault-Fourrey C."/>
            <person name="LaButti K."/>
            <person name="Lindquist E.A."/>
            <person name="Lipzen A."/>
            <person name="Lundell T."/>
            <person name="Morin E."/>
            <person name="Murat C."/>
            <person name="Riley R."/>
            <person name="Ohm R."/>
            <person name="Sun H."/>
            <person name="Tunlid A."/>
            <person name="Henrissat B."/>
            <person name="Grigoriev I.V."/>
            <person name="Hibbett D.S."/>
            <person name="Martin F."/>
        </authorList>
    </citation>
    <scope>NUCLEOTIDE SEQUENCE [LARGE SCALE GENOMIC DNA]</scope>
    <source>
        <strain evidence="3">MAFF 305830</strain>
    </source>
</reference>
<name>A0A0C2XNW2_SERVB</name>
<dbReference type="EMBL" id="KN824284">
    <property type="protein sequence ID" value="KIM30642.1"/>
    <property type="molecule type" value="Genomic_DNA"/>
</dbReference>
<dbReference type="HOGENOM" id="CLU_940627_0_0_1"/>
<dbReference type="AlphaFoldDB" id="A0A0C2XNW2"/>
<sequence>MAALFRSLFACCFGEKERETPGPQETDPLLGQEHVNGDFEPQDTDSTRAGFYDERRAQELNQKVADIVTNGTGRMLTPVLLRGGAVYSPVLPTASSSQANLPAPSVSRQPPPQPLGAAAQQQQQRESRHSSQSSRHSSYKQHHPSLVPHVEGRRSEDAVSALDAAANQSLTAGVGNTSQTNINLGYGATGLGASATGRRFQIHRGRPPSRTKPAENGVGTAVYTTQTNGVSIAGEAGDEPKQRSTSSSARPPTSPPRAIISPKSEEESAERPPDFDEKRQVHFKLPPGDLILQYDD</sequence>
<feature type="compositionally biased region" description="Basic and acidic residues" evidence="1">
    <location>
        <begin position="263"/>
        <end position="280"/>
    </location>
</feature>